<keyword evidence="5 11" id="KW-0378">Hydrolase</keyword>
<dbReference type="GO" id="GO:0042555">
    <property type="term" value="C:MCM complex"/>
    <property type="evidence" value="ECO:0007669"/>
    <property type="project" value="UniProtKB-UniRule"/>
</dbReference>
<dbReference type="GO" id="GO:0000727">
    <property type="term" value="P:double-strand break repair via break-induced replication"/>
    <property type="evidence" value="ECO:0007669"/>
    <property type="project" value="TreeGrafter"/>
</dbReference>
<dbReference type="Gene3D" id="3.30.1640.10">
    <property type="entry name" value="mini-chromosome maintenance (MCM) complex, chain A, domain 1"/>
    <property type="match status" value="1"/>
</dbReference>
<dbReference type="Gene3D" id="2.20.28.10">
    <property type="match status" value="1"/>
</dbReference>
<dbReference type="Pfam" id="PF00493">
    <property type="entry name" value="MCM"/>
    <property type="match status" value="1"/>
</dbReference>
<evidence type="ECO:0000256" key="2">
    <source>
        <dbReference type="ARBA" id="ARBA00008010"/>
    </source>
</evidence>
<evidence type="ECO:0000313" key="15">
    <source>
        <dbReference type="Proteomes" id="UP000076154"/>
    </source>
</evidence>
<feature type="compositionally biased region" description="Low complexity" evidence="12">
    <location>
        <begin position="80"/>
        <end position="95"/>
    </location>
</feature>
<evidence type="ECO:0000313" key="14">
    <source>
        <dbReference type="EMBL" id="RDB19747.1"/>
    </source>
</evidence>
<feature type="compositionally biased region" description="Acidic residues" evidence="12">
    <location>
        <begin position="11"/>
        <end position="20"/>
    </location>
</feature>
<dbReference type="InterPro" id="IPR008047">
    <property type="entry name" value="MCM_4"/>
</dbReference>
<dbReference type="GO" id="GO:0016887">
    <property type="term" value="F:ATP hydrolysis activity"/>
    <property type="evidence" value="ECO:0007669"/>
    <property type="project" value="RHEA"/>
</dbReference>
<dbReference type="EMBL" id="LUEZ02000076">
    <property type="protein sequence ID" value="RDB19747.1"/>
    <property type="molecule type" value="Genomic_DNA"/>
</dbReference>
<dbReference type="PRINTS" id="PR01660">
    <property type="entry name" value="MCMPROTEIN4"/>
</dbReference>
<dbReference type="InterPro" id="IPR018525">
    <property type="entry name" value="MCM_CS"/>
</dbReference>
<protein>
    <recommendedName>
        <fullName evidence="11">DNA replication licensing factor MCM4</fullName>
        <ecNumber evidence="11">3.6.4.12</ecNumber>
    </recommendedName>
</protein>
<sequence length="976" mass="107128">MSSPPAIDFPTSDDDVEMEDGAEHSMPNVPPAQEPLFLAGTPSITGTPARRWGSNAPDSTPLRGVTARRAVGMGTPQRNLFRSSSPLAFPSSSPAKTPRRRVDIPSDGPPDSDPLDFPSSPITARTPKNRRGDIHSSLSITPSKSTLQPRRLDYNSNRDFNDLNSDATNLDVPLSSAPLLSAPAAPTDEPDEIRAIWGTTVNLAETMKLFREFLKGFKPKYRAAHDRDLGLPTRVFSSPEEGEVPLYETYLRRMRQMGDTNLNLDMVNLLAYPPSKKLHSQLFKYPQEVIPAMDQVLKDLMLEVADIDQQTGVDGMEGTVGDEEIADIMGRIYKVRPFGLPAVNMRDLNPTDTDKLVCIKGLVIRATPVIPDMKVAFFRCLTCSHTVQVEIDRGKIEEPARCPRDVCASVGTMSLVHNRCEFADRQVIRLQETPDAVPDGQTPHTVSLSVYDELVDVSKPGDRLVVSGIFRSVPVRVNPRQRTLKSLFKTYLDVVHVKLGGGGALGFDRSTRPAGGDRLPGVGDGGNEDEESGVEGRQSRKAEMEATLRELSTKPDIYEVLARSLAPSIWEMDDVKKGILLQLFGGTNKSIARGGGGGGPRYRGDINVLLVGDPGTSKSQILQYVHKIAPRGVYTSGKGSSAVGLTAYVTRDPDSKQLVLESGALVLSDGGVCCIDEFDKMSDATRSVLHEVMEQQTVSIAKAGIITTLNARTSILAAANPVGSKYDVNLPITRNIDLPPTLISRFDLLYLVLDQVDEALDRKLAQHLVGLYLEDAPARETEDILPLHELSAYIDYARSKIHPVITEDAGAELVRSYVDMRNMGDDPRASEKRITATTRQLESMIRLSEAHARMRFSEFVEMQDVKEACRLMREAIRTSAMDPRTGKIDMGMLNTGTASGQRKMRDDMRKGILSVLEGAGGARGIKWMEVIKMLGEQSSVKVDTAEFGEVIRSLENEGLVKVVGEREKRMIRRMEG</sequence>
<dbReference type="GO" id="GO:0003697">
    <property type="term" value="F:single-stranded DNA binding"/>
    <property type="evidence" value="ECO:0007669"/>
    <property type="project" value="TreeGrafter"/>
</dbReference>
<dbReference type="InterPro" id="IPR027417">
    <property type="entry name" value="P-loop_NTPase"/>
</dbReference>
<reference evidence="14" key="1">
    <citation type="submission" date="2018-04" db="EMBL/GenBank/DDBJ databases">
        <title>Whole genome sequencing of Hypsizygus marmoreus.</title>
        <authorList>
            <person name="Choi I.-G."/>
            <person name="Min B."/>
            <person name="Kim J.-G."/>
            <person name="Kim S."/>
            <person name="Oh Y.-L."/>
            <person name="Kong W.-S."/>
            <person name="Park H."/>
            <person name="Jeong J."/>
            <person name="Song E.-S."/>
        </authorList>
    </citation>
    <scope>NUCLEOTIDE SEQUENCE [LARGE SCALE GENOMIC DNA]</scope>
    <source>
        <strain evidence="14">51987-8</strain>
    </source>
</reference>
<dbReference type="Gene3D" id="3.40.50.300">
    <property type="entry name" value="P-loop containing nucleotide triphosphate hydrolases"/>
    <property type="match status" value="1"/>
</dbReference>
<dbReference type="InterPro" id="IPR041562">
    <property type="entry name" value="MCM_lid"/>
</dbReference>
<dbReference type="GO" id="GO:0006271">
    <property type="term" value="P:DNA strand elongation involved in DNA replication"/>
    <property type="evidence" value="ECO:0007669"/>
    <property type="project" value="TreeGrafter"/>
</dbReference>
<keyword evidence="15" id="KW-1185">Reference proteome</keyword>
<comment type="catalytic activity">
    <reaction evidence="11">
        <text>ATP + H2O = ADP + phosphate + H(+)</text>
        <dbReference type="Rhea" id="RHEA:13065"/>
        <dbReference type="ChEBI" id="CHEBI:15377"/>
        <dbReference type="ChEBI" id="CHEBI:15378"/>
        <dbReference type="ChEBI" id="CHEBI:30616"/>
        <dbReference type="ChEBI" id="CHEBI:43474"/>
        <dbReference type="ChEBI" id="CHEBI:456216"/>
        <dbReference type="EC" id="3.6.4.12"/>
    </reaction>
</comment>
<evidence type="ECO:0000256" key="6">
    <source>
        <dbReference type="ARBA" id="ARBA00022806"/>
    </source>
</evidence>
<dbReference type="FunCoup" id="A0A369JGN6">
    <property type="interactions" value="596"/>
</dbReference>
<evidence type="ECO:0000256" key="10">
    <source>
        <dbReference type="RuleBase" id="RU004070"/>
    </source>
</evidence>
<dbReference type="GO" id="GO:0031261">
    <property type="term" value="C:DNA replication preinitiation complex"/>
    <property type="evidence" value="ECO:0007669"/>
    <property type="project" value="UniProtKB-ARBA"/>
</dbReference>
<comment type="caution">
    <text evidence="14">The sequence shown here is derived from an EMBL/GenBank/DDBJ whole genome shotgun (WGS) entry which is preliminary data.</text>
</comment>
<dbReference type="PANTHER" id="PTHR11630:SF66">
    <property type="entry name" value="DNA REPLICATION LICENSING FACTOR MCM4"/>
    <property type="match status" value="1"/>
</dbReference>
<evidence type="ECO:0000256" key="3">
    <source>
        <dbReference type="ARBA" id="ARBA00022705"/>
    </source>
</evidence>
<dbReference type="Pfam" id="PF17207">
    <property type="entry name" value="MCM_OB"/>
    <property type="match status" value="1"/>
</dbReference>
<dbReference type="PROSITE" id="PS00847">
    <property type="entry name" value="MCM_1"/>
    <property type="match status" value="1"/>
</dbReference>
<dbReference type="SMART" id="SM00350">
    <property type="entry name" value="MCM"/>
    <property type="match status" value="1"/>
</dbReference>
<dbReference type="AlphaFoldDB" id="A0A369JGN6"/>
<dbReference type="PANTHER" id="PTHR11630">
    <property type="entry name" value="DNA REPLICATION LICENSING FACTOR MCM FAMILY MEMBER"/>
    <property type="match status" value="1"/>
</dbReference>
<gene>
    <name evidence="14" type="primary">mcm4</name>
    <name evidence="14" type="ORF">Hypma_013188</name>
</gene>
<dbReference type="GO" id="GO:0043596">
    <property type="term" value="C:nuclear replication fork"/>
    <property type="evidence" value="ECO:0007669"/>
    <property type="project" value="UniProtKB-ARBA"/>
</dbReference>
<dbReference type="InterPro" id="IPR001208">
    <property type="entry name" value="MCM_dom"/>
</dbReference>
<dbReference type="EC" id="3.6.4.12" evidence="11"/>
<evidence type="ECO:0000256" key="7">
    <source>
        <dbReference type="ARBA" id="ARBA00022840"/>
    </source>
</evidence>
<dbReference type="Pfam" id="PF21128">
    <property type="entry name" value="WHD_MCM4"/>
    <property type="match status" value="1"/>
</dbReference>
<dbReference type="FunFam" id="3.40.50.300:FF:000217">
    <property type="entry name" value="DNA helicase"/>
    <property type="match status" value="1"/>
</dbReference>
<comment type="function">
    <text evidence="11">Acts as component of the MCM2-7 complex (MCM complex) which is the replicative helicase essential for 'once per cell cycle' DNA replication initiation and elongation in eukaryotic cells. The active ATPase sites in the MCM2-7 ring are formed through the interaction surfaces of two neighboring subunits such that a critical structure of a conserved arginine finger motif is provided in trans relative to the ATP-binding site of the Walker A box of the adjacent subunit. The six ATPase active sites, however, are likely to contribute differentially to the complex helicase activity.</text>
</comment>
<dbReference type="GO" id="GO:1902975">
    <property type="term" value="P:mitotic DNA replication initiation"/>
    <property type="evidence" value="ECO:0007669"/>
    <property type="project" value="TreeGrafter"/>
</dbReference>
<evidence type="ECO:0000256" key="1">
    <source>
        <dbReference type="ARBA" id="ARBA00004123"/>
    </source>
</evidence>
<proteinExistence type="inferred from homology"/>
<dbReference type="Pfam" id="PF14551">
    <property type="entry name" value="MCM_N"/>
    <property type="match status" value="1"/>
</dbReference>
<comment type="subunit">
    <text evidence="11">Component of the MCM2-7 complex.</text>
</comment>
<dbReference type="InterPro" id="IPR012340">
    <property type="entry name" value="NA-bd_OB-fold"/>
</dbReference>
<dbReference type="OrthoDB" id="10251574at2759"/>
<keyword evidence="7 10" id="KW-0067">ATP-binding</keyword>
<feature type="region of interest" description="Disordered" evidence="12">
    <location>
        <begin position="1"/>
        <end position="160"/>
    </location>
</feature>
<dbReference type="InterPro" id="IPR027925">
    <property type="entry name" value="MCM_N"/>
</dbReference>
<feature type="compositionally biased region" description="Polar residues" evidence="12">
    <location>
        <begin position="136"/>
        <end position="160"/>
    </location>
</feature>
<dbReference type="GO" id="GO:0006279">
    <property type="term" value="P:premeiotic DNA replication"/>
    <property type="evidence" value="ECO:0007669"/>
    <property type="project" value="UniProtKB-ARBA"/>
</dbReference>
<dbReference type="GO" id="GO:0005524">
    <property type="term" value="F:ATP binding"/>
    <property type="evidence" value="ECO:0007669"/>
    <property type="project" value="UniProtKB-UniRule"/>
</dbReference>
<keyword evidence="3 11" id="KW-0235">DNA replication</keyword>
<dbReference type="STRING" id="39966.A0A369JGN6"/>
<evidence type="ECO:0000256" key="11">
    <source>
        <dbReference type="RuleBase" id="RU368062"/>
    </source>
</evidence>
<evidence type="ECO:0000256" key="12">
    <source>
        <dbReference type="SAM" id="MobiDB-lite"/>
    </source>
</evidence>
<organism evidence="14 15">
    <name type="scientific">Hypsizygus marmoreus</name>
    <name type="common">White beech mushroom</name>
    <name type="synonym">Agaricus marmoreus</name>
    <dbReference type="NCBI Taxonomy" id="39966"/>
    <lineage>
        <taxon>Eukaryota</taxon>
        <taxon>Fungi</taxon>
        <taxon>Dikarya</taxon>
        <taxon>Basidiomycota</taxon>
        <taxon>Agaricomycotina</taxon>
        <taxon>Agaricomycetes</taxon>
        <taxon>Agaricomycetidae</taxon>
        <taxon>Agaricales</taxon>
        <taxon>Tricholomatineae</taxon>
        <taxon>Lyophyllaceae</taxon>
        <taxon>Hypsizygus</taxon>
    </lineage>
</organism>
<evidence type="ECO:0000256" key="8">
    <source>
        <dbReference type="ARBA" id="ARBA00023125"/>
    </source>
</evidence>
<dbReference type="CDD" id="cd17755">
    <property type="entry name" value="MCM4"/>
    <property type="match status" value="1"/>
</dbReference>
<evidence type="ECO:0000256" key="9">
    <source>
        <dbReference type="ARBA" id="ARBA00023242"/>
    </source>
</evidence>
<dbReference type="Pfam" id="PF17855">
    <property type="entry name" value="MCM_lid"/>
    <property type="match status" value="1"/>
</dbReference>
<name>A0A369JGN6_HYPMA</name>
<dbReference type="SUPFAM" id="SSF50249">
    <property type="entry name" value="Nucleic acid-binding proteins"/>
    <property type="match status" value="1"/>
</dbReference>
<dbReference type="PROSITE" id="PS50051">
    <property type="entry name" value="MCM_2"/>
    <property type="match status" value="1"/>
</dbReference>
<dbReference type="FunFam" id="2.20.28.10:FF:000003">
    <property type="entry name" value="DNA helicase"/>
    <property type="match status" value="1"/>
</dbReference>
<keyword evidence="4 10" id="KW-0547">Nucleotide-binding</keyword>
<dbReference type="GO" id="GO:0097373">
    <property type="term" value="C:MCM core complex"/>
    <property type="evidence" value="ECO:0007669"/>
    <property type="project" value="UniProtKB-ARBA"/>
</dbReference>
<dbReference type="Gene3D" id="2.40.50.140">
    <property type="entry name" value="Nucleic acid-binding proteins"/>
    <property type="match status" value="1"/>
</dbReference>
<feature type="region of interest" description="Disordered" evidence="12">
    <location>
        <begin position="508"/>
        <end position="542"/>
    </location>
</feature>
<dbReference type="SUPFAM" id="SSF52540">
    <property type="entry name" value="P-loop containing nucleoside triphosphate hydrolases"/>
    <property type="match status" value="1"/>
</dbReference>
<keyword evidence="6 11" id="KW-0347">Helicase</keyword>
<dbReference type="InterPro" id="IPR031327">
    <property type="entry name" value="MCM"/>
</dbReference>
<evidence type="ECO:0000256" key="4">
    <source>
        <dbReference type="ARBA" id="ARBA00022741"/>
    </source>
</evidence>
<dbReference type="Proteomes" id="UP000076154">
    <property type="component" value="Unassembled WGS sequence"/>
</dbReference>
<evidence type="ECO:0000256" key="5">
    <source>
        <dbReference type="ARBA" id="ARBA00022801"/>
    </source>
</evidence>
<accession>A0A369JGN6</accession>
<dbReference type="PRINTS" id="PR01657">
    <property type="entry name" value="MCMFAMILY"/>
</dbReference>
<keyword evidence="9 11" id="KW-0539">Nucleus</keyword>
<evidence type="ECO:0000259" key="13">
    <source>
        <dbReference type="PROSITE" id="PS50051"/>
    </source>
</evidence>
<keyword evidence="8 10" id="KW-0238">DNA-binding</keyword>
<dbReference type="InParanoid" id="A0A369JGN6"/>
<dbReference type="InterPro" id="IPR033762">
    <property type="entry name" value="MCM_OB"/>
</dbReference>
<comment type="similarity">
    <text evidence="2 10">Belongs to the MCM family.</text>
</comment>
<dbReference type="GO" id="GO:0005656">
    <property type="term" value="C:nuclear pre-replicative complex"/>
    <property type="evidence" value="ECO:0007669"/>
    <property type="project" value="UniProtKB-ARBA"/>
</dbReference>
<comment type="subcellular location">
    <subcellularLocation>
        <location evidence="1">Nucleus</location>
    </subcellularLocation>
</comment>
<feature type="domain" description="MCM C-terminal AAA(+) ATPase" evidence="13">
    <location>
        <begin position="557"/>
        <end position="768"/>
    </location>
</feature>
<dbReference type="GO" id="GO:0017116">
    <property type="term" value="F:single-stranded DNA helicase activity"/>
    <property type="evidence" value="ECO:0007669"/>
    <property type="project" value="TreeGrafter"/>
</dbReference>